<dbReference type="Proteomes" id="UP001058974">
    <property type="component" value="Chromosome 7"/>
</dbReference>
<evidence type="ECO:0000256" key="1">
    <source>
        <dbReference type="ARBA" id="ARBA00022490"/>
    </source>
</evidence>
<dbReference type="Gramene" id="Psat07G0478800-T1">
    <property type="protein sequence ID" value="KAI5389260.1"/>
    <property type="gene ID" value="KIW84_074788"/>
</dbReference>
<reference evidence="4 5" key="1">
    <citation type="journal article" date="2022" name="Nat. Genet.">
        <title>Improved pea reference genome and pan-genome highlight genomic features and evolutionary characteristics.</title>
        <authorList>
            <person name="Yang T."/>
            <person name="Liu R."/>
            <person name="Luo Y."/>
            <person name="Hu S."/>
            <person name="Wang D."/>
            <person name="Wang C."/>
            <person name="Pandey M.K."/>
            <person name="Ge S."/>
            <person name="Xu Q."/>
            <person name="Li N."/>
            <person name="Li G."/>
            <person name="Huang Y."/>
            <person name="Saxena R.K."/>
            <person name="Ji Y."/>
            <person name="Li M."/>
            <person name="Yan X."/>
            <person name="He Y."/>
            <person name="Liu Y."/>
            <person name="Wang X."/>
            <person name="Xiang C."/>
            <person name="Varshney R.K."/>
            <person name="Ding H."/>
            <person name="Gao S."/>
            <person name="Zong X."/>
        </authorList>
    </citation>
    <scope>NUCLEOTIDE SEQUENCE [LARGE SCALE GENOMIC DNA]</scope>
    <source>
        <strain evidence="4 5">cv. Zhongwan 6</strain>
    </source>
</reference>
<dbReference type="GO" id="GO:0005829">
    <property type="term" value="C:cytosol"/>
    <property type="evidence" value="ECO:0007669"/>
    <property type="project" value="TreeGrafter"/>
</dbReference>
<accession>A0A9D4VV21</accession>
<dbReference type="AlphaFoldDB" id="A0A9D4VV21"/>
<gene>
    <name evidence="4" type="ORF">KIW84_074788</name>
</gene>
<keyword evidence="2" id="KW-0251">Elongation factor</keyword>
<dbReference type="PANTHER" id="PTHR42908">
    <property type="entry name" value="TRANSLATION ELONGATION FACTOR-RELATED"/>
    <property type="match status" value="1"/>
</dbReference>
<dbReference type="InterPro" id="IPR027417">
    <property type="entry name" value="P-loop_NTPase"/>
</dbReference>
<keyword evidence="5" id="KW-1185">Reference proteome</keyword>
<dbReference type="GO" id="GO:1990904">
    <property type="term" value="C:ribonucleoprotein complex"/>
    <property type="evidence" value="ECO:0007669"/>
    <property type="project" value="TreeGrafter"/>
</dbReference>
<organism evidence="4 5">
    <name type="scientific">Pisum sativum</name>
    <name type="common">Garden pea</name>
    <name type="synonym">Lathyrus oleraceus</name>
    <dbReference type="NCBI Taxonomy" id="3888"/>
    <lineage>
        <taxon>Eukaryota</taxon>
        <taxon>Viridiplantae</taxon>
        <taxon>Streptophyta</taxon>
        <taxon>Embryophyta</taxon>
        <taxon>Tracheophyta</taxon>
        <taxon>Spermatophyta</taxon>
        <taxon>Magnoliopsida</taxon>
        <taxon>eudicotyledons</taxon>
        <taxon>Gunneridae</taxon>
        <taxon>Pentapetalae</taxon>
        <taxon>rosids</taxon>
        <taxon>fabids</taxon>
        <taxon>Fabales</taxon>
        <taxon>Fabaceae</taxon>
        <taxon>Papilionoideae</taxon>
        <taxon>50 kb inversion clade</taxon>
        <taxon>NPAAA clade</taxon>
        <taxon>Hologalegina</taxon>
        <taxon>IRL clade</taxon>
        <taxon>Fabeae</taxon>
        <taxon>Lathyrus</taxon>
    </lineage>
</organism>
<evidence type="ECO:0000256" key="2">
    <source>
        <dbReference type="ARBA" id="ARBA00022768"/>
    </source>
</evidence>
<dbReference type="SUPFAM" id="SSF52540">
    <property type="entry name" value="P-loop containing nucleoside triphosphate hydrolases"/>
    <property type="match status" value="1"/>
</dbReference>
<dbReference type="Gene3D" id="3.40.50.300">
    <property type="entry name" value="P-loop containing nucleotide triphosphate hydrolases"/>
    <property type="match status" value="1"/>
</dbReference>
<dbReference type="PANTHER" id="PTHR42908:SF10">
    <property type="entry name" value="EUKARYOTIC TRANSLATION ELONGATION FACTOR 2"/>
    <property type="match status" value="1"/>
</dbReference>
<name>A0A9D4VV21_PEA</name>
<dbReference type="GO" id="GO:0003746">
    <property type="term" value="F:translation elongation factor activity"/>
    <property type="evidence" value="ECO:0007669"/>
    <property type="project" value="UniProtKB-KW"/>
</dbReference>
<keyword evidence="3" id="KW-0648">Protein biosynthesis</keyword>
<evidence type="ECO:0000313" key="4">
    <source>
        <dbReference type="EMBL" id="KAI5389260.1"/>
    </source>
</evidence>
<keyword evidence="1" id="KW-0963">Cytoplasm</keyword>
<evidence type="ECO:0000256" key="3">
    <source>
        <dbReference type="ARBA" id="ARBA00022917"/>
    </source>
</evidence>
<dbReference type="EMBL" id="JAMSHJ010000007">
    <property type="protein sequence ID" value="KAI5389260.1"/>
    <property type="molecule type" value="Genomic_DNA"/>
</dbReference>
<sequence length="179" mass="20053">MLAHQQSLLMATASKSTGISLYYEMIDDSLKSFKGERNGNEYLINLIDSPGHIDFSYEAQLKDTAEAVQAAGELPFRLKEAEEPAINAQKRIMVVEQKATKAHKQIDKLKKKHEKEIGSPKQVCCRSAFAAEGINISGAFFYKQHRSYADTASCYQFGPPHRSVGSKCAYEQRICLQED</sequence>
<proteinExistence type="predicted"/>
<protein>
    <submittedName>
        <fullName evidence="4">Uncharacterized protein</fullName>
    </submittedName>
</protein>
<evidence type="ECO:0000313" key="5">
    <source>
        <dbReference type="Proteomes" id="UP001058974"/>
    </source>
</evidence>
<dbReference type="GO" id="GO:0043022">
    <property type="term" value="F:ribosome binding"/>
    <property type="evidence" value="ECO:0007669"/>
    <property type="project" value="TreeGrafter"/>
</dbReference>
<comment type="caution">
    <text evidence="4">The sequence shown here is derived from an EMBL/GenBank/DDBJ whole genome shotgun (WGS) entry which is preliminary data.</text>
</comment>
<dbReference type="GO" id="GO:0003924">
    <property type="term" value="F:GTPase activity"/>
    <property type="evidence" value="ECO:0007669"/>
    <property type="project" value="TreeGrafter"/>
</dbReference>